<reference evidence="1 2" key="1">
    <citation type="submission" date="2016-10" db="EMBL/GenBank/DDBJ databases">
        <authorList>
            <person name="de Groot N.N."/>
        </authorList>
    </citation>
    <scope>NUCLEOTIDE SEQUENCE [LARGE SCALE GENOMIC DNA]</scope>
    <source>
        <strain evidence="1 2">AR32</strain>
    </source>
</reference>
<name>A0A1H5X8B8_XYLRU</name>
<accession>A0A1H5X8B8</accession>
<organism evidence="1 2">
    <name type="scientific">Xylanibacter ruminicola</name>
    <name type="common">Prevotella ruminicola</name>
    <dbReference type="NCBI Taxonomy" id="839"/>
    <lineage>
        <taxon>Bacteria</taxon>
        <taxon>Pseudomonadati</taxon>
        <taxon>Bacteroidota</taxon>
        <taxon>Bacteroidia</taxon>
        <taxon>Bacteroidales</taxon>
        <taxon>Prevotellaceae</taxon>
        <taxon>Xylanibacter</taxon>
    </lineage>
</organism>
<proteinExistence type="predicted"/>
<dbReference type="Proteomes" id="UP000236735">
    <property type="component" value="Unassembled WGS sequence"/>
</dbReference>
<dbReference type="EMBL" id="FNUV01000008">
    <property type="protein sequence ID" value="SEG07991.1"/>
    <property type="molecule type" value="Genomic_DNA"/>
</dbReference>
<sequence>MRYARLFVPYRGYWDISVDLDSIDGGYHGYQYDCIVLGSGAEITCYRDEFEFVD</sequence>
<evidence type="ECO:0000313" key="2">
    <source>
        <dbReference type="Proteomes" id="UP000236735"/>
    </source>
</evidence>
<evidence type="ECO:0000313" key="1">
    <source>
        <dbReference type="EMBL" id="SEG07991.1"/>
    </source>
</evidence>
<dbReference type="AlphaFoldDB" id="A0A1H5X8B8"/>
<dbReference type="RefSeq" id="WP_181020835.1">
    <property type="nucleotide sequence ID" value="NZ_FNUV01000008.1"/>
</dbReference>
<gene>
    <name evidence="1" type="ORF">SAMN05216354_2699</name>
</gene>
<protein>
    <submittedName>
        <fullName evidence="1">Uncharacterized protein</fullName>
    </submittedName>
</protein>